<dbReference type="Gene3D" id="3.90.420.10">
    <property type="entry name" value="Oxidoreductase, molybdopterin-binding domain"/>
    <property type="match status" value="1"/>
</dbReference>
<evidence type="ECO:0000256" key="4">
    <source>
        <dbReference type="ARBA" id="ARBA00023002"/>
    </source>
</evidence>
<evidence type="ECO:0000256" key="3">
    <source>
        <dbReference type="ARBA" id="ARBA00022729"/>
    </source>
</evidence>
<comment type="catalytic activity">
    <reaction evidence="5">
        <text>L-methionyl-[protein] + a quinone + H2O = L-methionyl-(R)-S-oxide-[protein] + a quinol</text>
        <dbReference type="Rhea" id="RHEA:51296"/>
        <dbReference type="Rhea" id="RHEA-COMP:12313"/>
        <dbReference type="Rhea" id="RHEA-COMP:12314"/>
        <dbReference type="ChEBI" id="CHEBI:15377"/>
        <dbReference type="ChEBI" id="CHEBI:16044"/>
        <dbReference type="ChEBI" id="CHEBI:24646"/>
        <dbReference type="ChEBI" id="CHEBI:45764"/>
        <dbReference type="ChEBI" id="CHEBI:132124"/>
    </reaction>
</comment>
<dbReference type="STRING" id="1293045.H663_08865"/>
<evidence type="ECO:0000313" key="8">
    <source>
        <dbReference type="Proteomes" id="UP000037507"/>
    </source>
</evidence>
<comment type="caution">
    <text evidence="7">The sequence shown here is derived from an EMBL/GenBank/DDBJ whole genome shotgun (WGS) entry which is preliminary data.</text>
</comment>
<dbReference type="HAMAP" id="MF_01206">
    <property type="entry name" value="MsrP"/>
    <property type="match status" value="1"/>
</dbReference>
<dbReference type="PANTHER" id="PTHR43032">
    <property type="entry name" value="PROTEIN-METHIONINE-SULFOXIDE REDUCTASE"/>
    <property type="match status" value="1"/>
</dbReference>
<dbReference type="GO" id="GO:0030091">
    <property type="term" value="P:protein repair"/>
    <property type="evidence" value="ECO:0007669"/>
    <property type="project" value="UniProtKB-UniRule"/>
</dbReference>
<comment type="similarity">
    <text evidence="5">Belongs to the MsrP family.</text>
</comment>
<name>A0A2T7UBC4_9BURK</name>
<dbReference type="SUPFAM" id="SSF56524">
    <property type="entry name" value="Oxidoreductase molybdopterin-binding domain"/>
    <property type="match status" value="1"/>
</dbReference>
<gene>
    <name evidence="5" type="primary">msrP</name>
    <name evidence="7" type="ORF">H663_015000</name>
</gene>
<dbReference type="NCBIfam" id="NF003767">
    <property type="entry name" value="PRK05363.1"/>
    <property type="match status" value="1"/>
</dbReference>
<keyword evidence="8" id="KW-1185">Reference proteome</keyword>
<dbReference type="GO" id="GO:0043546">
    <property type="term" value="F:molybdopterin cofactor binding"/>
    <property type="evidence" value="ECO:0007669"/>
    <property type="project" value="UniProtKB-UniRule"/>
</dbReference>
<dbReference type="InterPro" id="IPR022867">
    <property type="entry name" value="MsrP"/>
</dbReference>
<feature type="binding site" evidence="5">
    <location>
        <position position="232"/>
    </location>
    <ligand>
        <name>Mo-molybdopterin</name>
        <dbReference type="ChEBI" id="CHEBI:71302"/>
    </ligand>
</feature>
<proteinExistence type="inferred from homology"/>
<comment type="subunit">
    <text evidence="5">Heterodimer of a catalytic subunit (MsrP) and a heme-binding subunit (MsrQ).</text>
</comment>
<evidence type="ECO:0000256" key="5">
    <source>
        <dbReference type="HAMAP-Rule" id="MF_01206"/>
    </source>
</evidence>
<evidence type="ECO:0000313" key="7">
    <source>
        <dbReference type="EMBL" id="PVE41921.1"/>
    </source>
</evidence>
<reference evidence="7" key="1">
    <citation type="submission" date="2017-04" db="EMBL/GenBank/DDBJ databases">
        <title>Unexpected and diverse lifestyles within the genus Limnohabitans.</title>
        <authorList>
            <person name="Kasalicky V."/>
            <person name="Mehrshad M."/>
            <person name="Andrei S.-A."/>
            <person name="Salcher M."/>
            <person name="Kratochvilova H."/>
            <person name="Simek K."/>
            <person name="Ghai R."/>
        </authorList>
    </citation>
    <scope>NUCLEOTIDE SEQUENCE [LARGE SCALE GENOMIC DNA]</scope>
    <source>
        <strain evidence="7">II-D5</strain>
    </source>
</reference>
<dbReference type="GO" id="GO:0016672">
    <property type="term" value="F:oxidoreductase activity, acting on a sulfur group of donors, quinone or similar compound as acceptor"/>
    <property type="evidence" value="ECO:0007669"/>
    <property type="project" value="UniProtKB-UniRule"/>
</dbReference>
<evidence type="ECO:0000256" key="2">
    <source>
        <dbReference type="ARBA" id="ARBA00022723"/>
    </source>
</evidence>
<dbReference type="PANTHER" id="PTHR43032:SF3">
    <property type="entry name" value="PROTEIN-METHIONINE-SULFOXIDE REDUCTASE CATALYTIC SUBUNIT MSRP"/>
    <property type="match status" value="1"/>
</dbReference>
<feature type="binding site" evidence="5">
    <location>
        <position position="184"/>
    </location>
    <ligand>
        <name>Mo-molybdopterin</name>
        <dbReference type="ChEBI" id="CHEBI:71302"/>
    </ligand>
</feature>
<feature type="binding site" evidence="5">
    <location>
        <position position="149"/>
    </location>
    <ligand>
        <name>Mo-molybdopterin</name>
        <dbReference type="ChEBI" id="CHEBI:71302"/>
    </ligand>
    <ligandPart>
        <name>Mo</name>
        <dbReference type="ChEBI" id="CHEBI:28685"/>
    </ligandPart>
</feature>
<dbReference type="Pfam" id="PF00174">
    <property type="entry name" value="Oxidored_molyb"/>
    <property type="match status" value="1"/>
</dbReference>
<comment type="cofactor">
    <cofactor evidence="5">
        <name>Mo-molybdopterin</name>
        <dbReference type="ChEBI" id="CHEBI:71302"/>
    </cofactor>
    <text evidence="5">Binds 1 Mo-molybdopterin (Mo-MPT) cofactor per subunit.</text>
</comment>
<dbReference type="InterPro" id="IPR006311">
    <property type="entry name" value="TAT_signal"/>
</dbReference>
<feature type="binding site" evidence="5">
    <location>
        <position position="237"/>
    </location>
    <ligand>
        <name>Mo-molybdopterin</name>
        <dbReference type="ChEBI" id="CHEBI:71302"/>
    </ligand>
</feature>
<dbReference type="PROSITE" id="PS51318">
    <property type="entry name" value="TAT"/>
    <property type="match status" value="1"/>
</dbReference>
<dbReference type="EC" id="1.8.5.-" evidence="5"/>
<sequence>MLIFSSDKAFVHPVSSEITPVQVYQSRRDVLRRMAAGSAGLSLTAWAERSAWAQGARAGGGGVALPFVPSNLPGAMTMDKPTTYKDATTYNNFYEFGTDKADPAKYAHTLSTQPWTVEIEGLVKKPGRYALEDLMKWGDMQERIYRLRCVEGWSMVIPWIGYSLSDLIRRVEPQPGAKFVEFVTQADPKTMRGVRGGALDWPYVEGLRMDEAMHPLSLLAFGMYGEIMPKQNGAPLRLVVPWKYGFKSAKSLVKIRFVDKQPLSSWEKAAPQEYGFYSNVNPLVDHPRWSQATERRIGEDGLLAKKRKTLMFNGYEPQVGQLYAGMDLKKFF</sequence>
<dbReference type="AlphaFoldDB" id="A0A2T7UBC4"/>
<keyword evidence="1 5" id="KW-0500">Molybdenum</keyword>
<keyword evidence="3 5" id="KW-0732">Signal</keyword>
<dbReference type="GO" id="GO:0046872">
    <property type="term" value="F:metal ion binding"/>
    <property type="evidence" value="ECO:0007669"/>
    <property type="project" value="UniProtKB-KW"/>
</dbReference>
<comment type="catalytic activity">
    <reaction evidence="5">
        <text>L-methionyl-[protein] + a quinone + H2O = L-methionyl-(S)-S-oxide-[protein] + a quinol</text>
        <dbReference type="Rhea" id="RHEA:51292"/>
        <dbReference type="Rhea" id="RHEA-COMP:12313"/>
        <dbReference type="Rhea" id="RHEA-COMP:12315"/>
        <dbReference type="ChEBI" id="CHEBI:15377"/>
        <dbReference type="ChEBI" id="CHEBI:16044"/>
        <dbReference type="ChEBI" id="CHEBI:24646"/>
        <dbReference type="ChEBI" id="CHEBI:44120"/>
        <dbReference type="ChEBI" id="CHEBI:132124"/>
    </reaction>
</comment>
<evidence type="ECO:0000256" key="1">
    <source>
        <dbReference type="ARBA" id="ARBA00022505"/>
    </source>
</evidence>
<comment type="PTM">
    <text evidence="5">Predicted to be exported by the Tat system. The position of the signal peptide cleavage has not been experimentally proven.</text>
</comment>
<feature type="domain" description="Oxidoreductase molybdopterin-binding" evidence="6">
    <location>
        <begin position="111"/>
        <end position="266"/>
    </location>
</feature>
<keyword evidence="2 5" id="KW-0479">Metal-binding</keyword>
<dbReference type="InterPro" id="IPR000572">
    <property type="entry name" value="OxRdtase_Mopterin-bd_dom"/>
</dbReference>
<evidence type="ECO:0000259" key="6">
    <source>
        <dbReference type="Pfam" id="PF00174"/>
    </source>
</evidence>
<comment type="function">
    <text evidence="5">Part of the MsrPQ system that repairs oxidized periplasmic proteins containing methionine sulfoxide residues (Met-O), using respiratory chain electrons. Thus protects these proteins from oxidative-stress damage caused by reactive species of oxygen and chlorine generated by the host defense mechanisms. MsrPQ is essential for the maintenance of envelope integrity under bleach stress, rescuing a wide series of structurally unrelated periplasmic proteins from methionine oxidation. The catalytic subunit MsrP is non-stereospecific, being able to reduce both (R-) and (S-) diastereoisomers of methionine sulfoxide.</text>
</comment>
<keyword evidence="4 5" id="KW-0560">Oxidoreductase</keyword>
<feature type="binding site" evidence="5">
    <location>
        <begin position="94"/>
        <end position="95"/>
    </location>
    <ligand>
        <name>Mo-molybdopterin</name>
        <dbReference type="ChEBI" id="CHEBI:71302"/>
    </ligand>
</feature>
<feature type="binding site" evidence="5">
    <location>
        <position position="91"/>
    </location>
    <ligand>
        <name>Mo-molybdopterin</name>
        <dbReference type="ChEBI" id="CHEBI:71302"/>
    </ligand>
</feature>
<dbReference type="InterPro" id="IPR036374">
    <property type="entry name" value="OxRdtase_Mopterin-bd_sf"/>
</dbReference>
<protein>
    <recommendedName>
        <fullName evidence="5">Protein-methionine-sulfoxide reductase catalytic subunit MsrP</fullName>
        <ecNumber evidence="5">1.8.5.-</ecNumber>
    </recommendedName>
</protein>
<dbReference type="Proteomes" id="UP000037507">
    <property type="component" value="Unassembled WGS sequence"/>
</dbReference>
<organism evidence="7 8">
    <name type="scientific">Limnohabitans planktonicus II-D5</name>
    <dbReference type="NCBI Taxonomy" id="1293045"/>
    <lineage>
        <taxon>Bacteria</taxon>
        <taxon>Pseudomonadati</taxon>
        <taxon>Pseudomonadota</taxon>
        <taxon>Betaproteobacteria</taxon>
        <taxon>Burkholderiales</taxon>
        <taxon>Comamonadaceae</taxon>
        <taxon>Limnohabitans</taxon>
    </lineage>
</organism>
<dbReference type="OrthoDB" id="9795587at2"/>
<feature type="binding site" evidence="5">
    <location>
        <begin position="248"/>
        <end position="250"/>
    </location>
    <ligand>
        <name>Mo-molybdopterin</name>
        <dbReference type="ChEBI" id="CHEBI:71302"/>
    </ligand>
</feature>
<dbReference type="RefSeq" id="WP_053173512.1">
    <property type="nucleotide sequence ID" value="NZ_LFYT02000022.1"/>
</dbReference>
<accession>A0A2T7UBC4</accession>
<dbReference type="EMBL" id="LFYT02000022">
    <property type="protein sequence ID" value="PVE41921.1"/>
    <property type="molecule type" value="Genomic_DNA"/>
</dbReference>